<sequence length="112" mass="12681">MSKTSPRFAFFVTPHGFGHASRAAAVAESLTRRLPPCQFEFFTTVPKHHIAASVENFHYQTLNCDVGMVQTDALRVDLPKTLQRLNSFLPFDPNTVQRLVDYLKRQCCIAVI</sequence>
<accession>A0A381SM40</accession>
<proteinExistence type="predicted"/>
<reference evidence="1" key="1">
    <citation type="submission" date="2018-05" db="EMBL/GenBank/DDBJ databases">
        <authorList>
            <person name="Lanie J.A."/>
            <person name="Ng W.-L."/>
            <person name="Kazmierczak K.M."/>
            <person name="Andrzejewski T.M."/>
            <person name="Davidsen T.M."/>
            <person name="Wayne K.J."/>
            <person name="Tettelin H."/>
            <person name="Glass J.I."/>
            <person name="Rusch D."/>
            <person name="Podicherti R."/>
            <person name="Tsui H.-C.T."/>
            <person name="Winkler M.E."/>
        </authorList>
    </citation>
    <scope>NUCLEOTIDE SEQUENCE</scope>
</reference>
<evidence type="ECO:0000313" key="1">
    <source>
        <dbReference type="EMBL" id="SVA05105.1"/>
    </source>
</evidence>
<feature type="non-terminal residue" evidence="1">
    <location>
        <position position="112"/>
    </location>
</feature>
<organism evidence="1">
    <name type="scientific">marine metagenome</name>
    <dbReference type="NCBI Taxonomy" id="408172"/>
    <lineage>
        <taxon>unclassified sequences</taxon>
        <taxon>metagenomes</taxon>
        <taxon>ecological metagenomes</taxon>
    </lineage>
</organism>
<name>A0A381SM40_9ZZZZ</name>
<evidence type="ECO:0008006" key="2">
    <source>
        <dbReference type="Google" id="ProtNLM"/>
    </source>
</evidence>
<protein>
    <recommendedName>
        <fullName evidence="2">Glycosyl transferase family 28 C-terminal domain-containing protein</fullName>
    </recommendedName>
</protein>
<dbReference type="EMBL" id="UINC01003301">
    <property type="protein sequence ID" value="SVA05105.1"/>
    <property type="molecule type" value="Genomic_DNA"/>
</dbReference>
<dbReference type="AlphaFoldDB" id="A0A381SM40"/>
<gene>
    <name evidence="1" type="ORF">METZ01_LOCUS57959</name>
</gene>